<sequence length="94" mass="10370">MKKIAIITLTLIILAIISFIQLYPLANVFFTSLFPGNNINLIFLSKSGKPISHVTVYAYTFYSTCRGTKFVIVINATATSCTIPEKDLLIPAKV</sequence>
<dbReference type="HOGENOM" id="CLU_2379215_0_0_2"/>
<dbReference type="AlphaFoldDB" id="F4B7M6"/>
<evidence type="ECO:0000313" key="2">
    <source>
        <dbReference type="Proteomes" id="UP000008458"/>
    </source>
</evidence>
<protein>
    <submittedName>
        <fullName evidence="1">Uncharacterized protein</fullName>
    </submittedName>
</protein>
<reference key="2">
    <citation type="journal article" date="2011" name="Extremophiles">
        <title>Genomic analyses of Acidianus hospitalis W1 a host for studying crenarchaeal virus and plasmid life cycles.</title>
        <authorList>
            <person name="You X.Y."/>
            <person name="Liu C."/>
            <person name="Wang S.Y."/>
            <person name="Jiang C.Y."/>
            <person name="Shah S.A."/>
            <person name="Prangishvili D."/>
            <person name="Liu S.J."/>
            <person name="Garrett R.A."/>
        </authorList>
    </citation>
    <scope>NUCLEOTIDE SEQUENCE</scope>
    <source>
        <strain>W1</strain>
    </source>
</reference>
<dbReference type="eggNOG" id="arCOG08554">
    <property type="taxonomic scope" value="Archaea"/>
</dbReference>
<dbReference type="RefSeq" id="WP_013776688.1">
    <property type="nucleotide sequence ID" value="NC_015518.1"/>
</dbReference>
<name>F4B7M6_ACIHW</name>
<dbReference type="KEGG" id="aho:Ahos_1900"/>
<dbReference type="GeneID" id="10601399"/>
<dbReference type="Proteomes" id="UP000008458">
    <property type="component" value="Chromosome"/>
</dbReference>
<proteinExistence type="predicted"/>
<accession>F4B7M6</accession>
<evidence type="ECO:0000313" key="1">
    <source>
        <dbReference type="EMBL" id="AEE94773.1"/>
    </source>
</evidence>
<gene>
    <name evidence="1" type="ordered locus">Ahos_1900</name>
</gene>
<dbReference type="EMBL" id="CP002535">
    <property type="protein sequence ID" value="AEE94773.1"/>
    <property type="molecule type" value="Genomic_DNA"/>
</dbReference>
<reference evidence="1 2" key="1">
    <citation type="journal article" date="2011" name="Extremophiles">
        <title>Genomic analysis of Acidianus hospitalis W1 a host for studying crenarchaeal virus and plasmid life cycles.</title>
        <authorList>
            <person name="You X.Y."/>
            <person name="Liu C."/>
            <person name="Wang S.Y."/>
            <person name="Jiang C.Y."/>
            <person name="Shah S.A."/>
            <person name="Prangishvili D."/>
            <person name="She Q."/>
            <person name="Liu S.J."/>
            <person name="Garrett R.A."/>
        </authorList>
    </citation>
    <scope>NUCLEOTIDE SEQUENCE [LARGE SCALE GENOMIC DNA]</scope>
    <source>
        <strain evidence="1 2">W1</strain>
    </source>
</reference>
<keyword evidence="2" id="KW-1185">Reference proteome</keyword>
<organism evidence="1 2">
    <name type="scientific">Acidianus hospitalis (strain W1)</name>
    <dbReference type="NCBI Taxonomy" id="933801"/>
    <lineage>
        <taxon>Archaea</taxon>
        <taxon>Thermoproteota</taxon>
        <taxon>Thermoprotei</taxon>
        <taxon>Sulfolobales</taxon>
        <taxon>Sulfolobaceae</taxon>
        <taxon>Acidianus</taxon>
    </lineage>
</organism>